<dbReference type="GO" id="GO:0003735">
    <property type="term" value="F:structural constituent of ribosome"/>
    <property type="evidence" value="ECO:0007669"/>
    <property type="project" value="TreeGrafter"/>
</dbReference>
<evidence type="ECO:0000313" key="2">
    <source>
        <dbReference type="EMBL" id="TVY28415.1"/>
    </source>
</evidence>
<dbReference type="AlphaFoldDB" id="A0A8H8R640"/>
<dbReference type="Pfam" id="PF12824">
    <property type="entry name" value="MRP-L20"/>
    <property type="match status" value="1"/>
</dbReference>
<dbReference type="Proteomes" id="UP000431533">
    <property type="component" value="Unassembled WGS sequence"/>
</dbReference>
<keyword evidence="2" id="KW-0689">Ribosomal protein</keyword>
<dbReference type="GO" id="GO:0005762">
    <property type="term" value="C:mitochondrial large ribosomal subunit"/>
    <property type="evidence" value="ECO:0007669"/>
    <property type="project" value="TreeGrafter"/>
</dbReference>
<gene>
    <name evidence="2" type="primary">mrpl20</name>
    <name evidence="2" type="ORF">LHYA1_G002809</name>
</gene>
<accession>A0A8H8R640</accession>
<dbReference type="RefSeq" id="XP_031007203.1">
    <property type="nucleotide sequence ID" value="XM_031147783.1"/>
</dbReference>
<dbReference type="PANTHER" id="PTHR28266:SF1">
    <property type="entry name" value="LARGE RIBOSOMAL SUBUNIT PROTEIN ML58"/>
    <property type="match status" value="1"/>
</dbReference>
<dbReference type="OrthoDB" id="6021263at2759"/>
<dbReference type="PANTHER" id="PTHR28266">
    <property type="entry name" value="54S RIBOSOMAL PROTEIN L20, MITOCHONDRIAL"/>
    <property type="match status" value="1"/>
</dbReference>
<organism evidence="2 3">
    <name type="scientific">Lachnellula hyalina</name>
    <dbReference type="NCBI Taxonomy" id="1316788"/>
    <lineage>
        <taxon>Eukaryota</taxon>
        <taxon>Fungi</taxon>
        <taxon>Dikarya</taxon>
        <taxon>Ascomycota</taxon>
        <taxon>Pezizomycotina</taxon>
        <taxon>Leotiomycetes</taxon>
        <taxon>Helotiales</taxon>
        <taxon>Lachnaceae</taxon>
        <taxon>Lachnellula</taxon>
    </lineage>
</organism>
<comment type="caution">
    <text evidence="2">The sequence shown here is derived from an EMBL/GenBank/DDBJ whole genome shotgun (WGS) entry which is preliminary data.</text>
</comment>
<keyword evidence="3" id="KW-1185">Reference proteome</keyword>
<proteinExistence type="predicted"/>
<reference evidence="2 3" key="1">
    <citation type="submission" date="2018-05" db="EMBL/GenBank/DDBJ databases">
        <title>Genome sequencing and assembly of the regulated plant pathogen Lachnellula willkommii and related sister species for the development of diagnostic species identification markers.</title>
        <authorList>
            <person name="Giroux E."/>
            <person name="Bilodeau G."/>
        </authorList>
    </citation>
    <scope>NUCLEOTIDE SEQUENCE [LARGE SCALE GENOMIC DNA]</scope>
    <source>
        <strain evidence="2 3">CBS 185.66</strain>
    </source>
</reference>
<sequence>MDARLVRRPVIDLLSGRGQCLISLNASSQRHQSSFRRTKQHLNIKPDSSFLISNDSPKQDHIIFNPPSASPSVLHTPLKFLPKEDKRRQLLAVTAGKLNPTPSRLPPPVSRKPKIPHHHLSDADIAEIQRLKRDEPEKWNNLRLSRKFNCSSMFISICLSQCGYDDTVTREAEKARLAGMMDSWGPRRRKAHEDKLRRMEIALRDE</sequence>
<evidence type="ECO:0000313" key="3">
    <source>
        <dbReference type="Proteomes" id="UP000431533"/>
    </source>
</evidence>
<dbReference type="InterPro" id="IPR024388">
    <property type="entry name" value="Ribosomal_mL58"/>
</dbReference>
<feature type="region of interest" description="Disordered" evidence="1">
    <location>
        <begin position="95"/>
        <end position="116"/>
    </location>
</feature>
<evidence type="ECO:0000256" key="1">
    <source>
        <dbReference type="SAM" id="MobiDB-lite"/>
    </source>
</evidence>
<protein>
    <submittedName>
        <fullName evidence="2">54S ribosomal protein, mitochondrial</fullName>
    </submittedName>
</protein>
<dbReference type="EMBL" id="QGMH01000031">
    <property type="protein sequence ID" value="TVY28415.1"/>
    <property type="molecule type" value="Genomic_DNA"/>
</dbReference>
<name>A0A8H8R640_9HELO</name>
<dbReference type="GeneID" id="41983007"/>
<keyword evidence="2" id="KW-0687">Ribonucleoprotein</keyword>